<evidence type="ECO:0000313" key="1">
    <source>
        <dbReference type="EMBL" id="QMV73512.1"/>
    </source>
</evidence>
<evidence type="ECO:0000313" key="2">
    <source>
        <dbReference type="Proteomes" id="UP000515240"/>
    </source>
</evidence>
<dbReference type="AlphaFoldDB" id="A0A7G5EHN7"/>
<name>A0A7G5EHN7_9BURK</name>
<reference evidence="1 2" key="1">
    <citation type="journal article" date="2020" name="G3 (Bethesda)">
        <title>CeMbio - The Caenorhabditis elegans Microbiome Resource.</title>
        <authorList>
            <person name="Dirksen P."/>
            <person name="Assie A."/>
            <person name="Zimmermann J."/>
            <person name="Zhang F."/>
            <person name="Tietje A.M."/>
            <person name="Marsh S.A."/>
            <person name="Felix M.A."/>
            <person name="Shapira M."/>
            <person name="Kaleta C."/>
            <person name="Schulenburg H."/>
            <person name="Samuel B."/>
        </authorList>
    </citation>
    <scope>NUCLEOTIDE SEQUENCE [LARGE SCALE GENOMIC DNA]</scope>
    <source>
        <strain evidence="1 2">BIGb0172</strain>
    </source>
</reference>
<accession>A0A7G5EHN7</accession>
<protein>
    <submittedName>
        <fullName evidence="1">Uncharacterized protein</fullName>
    </submittedName>
</protein>
<dbReference type="KEGG" id="cpis:HS961_12120"/>
<dbReference type="RefSeq" id="WP_182322277.1">
    <property type="nucleotide sequence ID" value="NZ_CP058554.1"/>
</dbReference>
<gene>
    <name evidence="1" type="ORF">HS961_12120</name>
</gene>
<proteinExistence type="predicted"/>
<dbReference type="EMBL" id="CP058554">
    <property type="protein sequence ID" value="QMV73512.1"/>
    <property type="molecule type" value="Genomic_DNA"/>
</dbReference>
<keyword evidence="2" id="KW-1185">Reference proteome</keyword>
<sequence>MRSRAKSLSELQITVISPDQIKLFKMAYLAGITDAGAIFDVDSEVAASDEVAERITKALDDAVATFEDDCLSIGPCPLAPESDT</sequence>
<organism evidence="1 2">
    <name type="scientific">Comamonas piscis</name>
    <dbReference type="NCBI Taxonomy" id="1562974"/>
    <lineage>
        <taxon>Bacteria</taxon>
        <taxon>Pseudomonadati</taxon>
        <taxon>Pseudomonadota</taxon>
        <taxon>Betaproteobacteria</taxon>
        <taxon>Burkholderiales</taxon>
        <taxon>Comamonadaceae</taxon>
        <taxon>Comamonas</taxon>
    </lineage>
</organism>
<dbReference type="Proteomes" id="UP000515240">
    <property type="component" value="Chromosome"/>
</dbReference>